<organism evidence="1 2">
    <name type="scientific">Pseudomicrostroma glucosiphilum</name>
    <dbReference type="NCBI Taxonomy" id="1684307"/>
    <lineage>
        <taxon>Eukaryota</taxon>
        <taxon>Fungi</taxon>
        <taxon>Dikarya</taxon>
        <taxon>Basidiomycota</taxon>
        <taxon>Ustilaginomycotina</taxon>
        <taxon>Exobasidiomycetes</taxon>
        <taxon>Microstromatales</taxon>
        <taxon>Microstromatales incertae sedis</taxon>
        <taxon>Pseudomicrostroma</taxon>
    </lineage>
</organism>
<evidence type="ECO:0000313" key="2">
    <source>
        <dbReference type="Proteomes" id="UP000245942"/>
    </source>
</evidence>
<dbReference type="AlphaFoldDB" id="A0A316U2Y8"/>
<name>A0A316U2Y8_9BASI</name>
<dbReference type="GeneID" id="37015479"/>
<evidence type="ECO:0000313" key="1">
    <source>
        <dbReference type="EMBL" id="PWN19686.1"/>
    </source>
</evidence>
<reference evidence="1 2" key="1">
    <citation type="journal article" date="2018" name="Mol. Biol. Evol.">
        <title>Broad Genomic Sampling Reveals a Smut Pathogenic Ancestry of the Fungal Clade Ustilaginomycotina.</title>
        <authorList>
            <person name="Kijpornyongpan T."/>
            <person name="Mondo S.J."/>
            <person name="Barry K."/>
            <person name="Sandor L."/>
            <person name="Lee J."/>
            <person name="Lipzen A."/>
            <person name="Pangilinan J."/>
            <person name="LaButti K."/>
            <person name="Hainaut M."/>
            <person name="Henrissat B."/>
            <person name="Grigoriev I.V."/>
            <person name="Spatafora J.W."/>
            <person name="Aime M.C."/>
        </authorList>
    </citation>
    <scope>NUCLEOTIDE SEQUENCE [LARGE SCALE GENOMIC DNA]</scope>
    <source>
        <strain evidence="1 2">MCA 4718</strain>
    </source>
</reference>
<accession>A0A316U2Y8</accession>
<protein>
    <submittedName>
        <fullName evidence="1">Uncharacterized protein</fullName>
    </submittedName>
</protein>
<dbReference type="EMBL" id="KZ819330">
    <property type="protein sequence ID" value="PWN19686.1"/>
    <property type="molecule type" value="Genomic_DNA"/>
</dbReference>
<dbReference type="Proteomes" id="UP000245942">
    <property type="component" value="Unassembled WGS sequence"/>
</dbReference>
<proteinExistence type="predicted"/>
<keyword evidence="2" id="KW-1185">Reference proteome</keyword>
<gene>
    <name evidence="1" type="ORF">BCV69DRAFT_29127</name>
</gene>
<dbReference type="RefSeq" id="XP_025346846.1">
    <property type="nucleotide sequence ID" value="XM_025493745.1"/>
</dbReference>
<sequence length="178" mass="19318">MPAVVAVVGSSPVKRESEGMIISASGPFSFYSALFLLNRSSREASLRCNATHSLGCAIPALLRVSSLLGVLTSLRWVVVLLSSSTSVVLLGKAKVHARRGWGEIRSMAVQMVEWRMGLRLEGHGPTHPLVMILLPRGYREEVQAESSLPMPCRVGLRDRLSSSTLGGHRTTPRNFLPS</sequence>